<evidence type="ECO:0000256" key="6">
    <source>
        <dbReference type="ARBA" id="ARBA00023014"/>
    </source>
</evidence>
<dbReference type="GO" id="GO:0046872">
    <property type="term" value="F:metal ion binding"/>
    <property type="evidence" value="ECO:0007669"/>
    <property type="project" value="UniProtKB-KW"/>
</dbReference>
<name>A0A0H3J7Y4_CLOPA</name>
<keyword evidence="5" id="KW-0408">Iron</keyword>
<evidence type="ECO:0000256" key="1">
    <source>
        <dbReference type="ARBA" id="ARBA00022485"/>
    </source>
</evidence>
<dbReference type="InterPro" id="IPR005117">
    <property type="entry name" value="NiRdtase/SiRdtase_haem-b_fer"/>
</dbReference>
<dbReference type="Pfam" id="PF01077">
    <property type="entry name" value="NIR_SIR"/>
    <property type="match status" value="1"/>
</dbReference>
<organism evidence="10 13">
    <name type="scientific">Clostridium pasteurianum DSM 525 = ATCC 6013</name>
    <dbReference type="NCBI Taxonomy" id="1262449"/>
    <lineage>
        <taxon>Bacteria</taxon>
        <taxon>Bacillati</taxon>
        <taxon>Bacillota</taxon>
        <taxon>Clostridia</taxon>
        <taxon>Eubacteriales</taxon>
        <taxon>Clostridiaceae</taxon>
        <taxon>Clostridium</taxon>
    </lineage>
</organism>
<feature type="domain" description="Nitrite/sulphite reductase 4Fe-4S" evidence="7">
    <location>
        <begin position="118"/>
        <end position="269"/>
    </location>
</feature>
<keyword evidence="3" id="KW-0479">Metal-binding</keyword>
<dbReference type="Pfam" id="PF03460">
    <property type="entry name" value="NIR_SIR_ferr"/>
    <property type="match status" value="2"/>
</dbReference>
<dbReference type="AlphaFoldDB" id="A0A0H3J7Y4"/>
<dbReference type="PATRIC" id="fig|1262449.3.peg.2529"/>
<evidence type="ECO:0000313" key="12">
    <source>
        <dbReference type="Proteomes" id="UP000028042"/>
    </source>
</evidence>
<keyword evidence="13" id="KW-1185">Reference proteome</keyword>
<feature type="domain" description="Nitrite/Sulfite reductase ferredoxin-like" evidence="9">
    <location>
        <begin position="42"/>
        <end position="106"/>
    </location>
</feature>
<dbReference type="Gene3D" id="3.30.413.10">
    <property type="entry name" value="Sulfite Reductase Hemoprotein, domain 1"/>
    <property type="match status" value="2"/>
</dbReference>
<sequence>MIEISQDHFKAIEDFKEKADQYKKGEIDPLRFKAFRVSMGVYEQREKETYMVRTRIPGGVINLKQFETINDIAKKYSNGKMHLTSRQDIQFHSVKLEDVYSIMKELIDIGIITKGTGGNTVRNVECAALSGVSADDVFDVTSYVKEVTNYLIKDPSTMNLPRKYKLAFSNSPIDEANATISDLGFIAKVKDGKKGFEVYGGGGFGGNPRVSLKLSDFIEDKDVIYYVQAMKELFEKEGDRSNKNKARIRYIVARLGEEKFIQYFERELARVKSEKDLDVMIDEPYEKYDTEDIKPALGELKNVIFPQKQKGRYAVYVHPQSGNLTSENMDKIFGFIDTLDYGVSIRVTNTQAFFVRDLKEEDSIKLSKIVLEFSSKYNIDNSITCAGASTCQLGLCLSQRLLEGIKKEFKDADDSVKFALPRLYISGCPNSCGVHEKGKIGLSGRASRTEDGLIPMYTVFLGGKVGAGGAKMGEVYGDIPAKKIPKYLYKLAELKSKSPYEDFDEFLDNNKEDIKELVKEFSTLESFAENSDLYYDFGACDKFTLKGRGAGECSTGVIDVIKLDLANAEGALQKYNNTNEDADLYSSAVSSARALLVLNGVDTNKDREIFSSFKKIFVETGYVKAEIADLFDTLIDYKLGDIKSIADKAKDIEYLFSKVKAMYESLDGQLHITLPKEVEKEEKEEAVNSEEKNAYEVIDFRGVKCPINFVKVKVELSKIKSGEKRGFYLDDGAPIDNVPKSVEKEGHKIVNIDTNYDGYNLLVVEKK</sequence>
<evidence type="ECO:0000259" key="9">
    <source>
        <dbReference type="Pfam" id="PF03460"/>
    </source>
</evidence>
<dbReference type="Proteomes" id="UP000028042">
    <property type="component" value="Unassembled WGS sequence"/>
</dbReference>
<gene>
    <name evidence="10" type="primary">sir2</name>
    <name evidence="10" type="ORF">CLPA_c35290</name>
    <name evidence="11" type="ORF">CP6013_03656</name>
</gene>
<keyword evidence="2" id="KW-0349">Heme</keyword>
<accession>A0A0H3J7Y4</accession>
<dbReference type="CDD" id="cd00291">
    <property type="entry name" value="SirA_YedF_YeeD"/>
    <property type="match status" value="1"/>
</dbReference>
<dbReference type="EC" id="1.7.7.1" evidence="11"/>
<keyword evidence="4 10" id="KW-0560">Oxidoreductase</keyword>
<dbReference type="Pfam" id="PF01206">
    <property type="entry name" value="TusA"/>
    <property type="match status" value="1"/>
</dbReference>
<reference evidence="11" key="2">
    <citation type="submission" date="2015-10" db="EMBL/GenBank/DDBJ databases">
        <title>Improved Draft Genome Sequence of Clostridium pasteurianum Strain ATCC 6013 (DSM 525) Using a Hybrid Next-Generation Sequencing Approach.</title>
        <authorList>
            <person name="Pyne M.E."/>
            <person name="Utturkar S.M."/>
            <person name="Brown S.D."/>
            <person name="Moo-Young M."/>
            <person name="Chung D.A."/>
            <person name="Chou P.C."/>
        </authorList>
    </citation>
    <scope>NUCLEOTIDE SEQUENCE</scope>
    <source>
        <strain evidence="11">ATCC 6013</strain>
    </source>
</reference>
<dbReference type="SUPFAM" id="SSF55124">
    <property type="entry name" value="Nitrite/Sulfite reductase N-terminal domain-like"/>
    <property type="match status" value="2"/>
</dbReference>
<dbReference type="Proteomes" id="UP000030905">
    <property type="component" value="Chromosome"/>
</dbReference>
<dbReference type="Gene3D" id="3.90.480.10">
    <property type="entry name" value="Sulfite Reductase Hemoprotein,Domain 2"/>
    <property type="match status" value="1"/>
</dbReference>
<evidence type="ECO:0000259" key="8">
    <source>
        <dbReference type="Pfam" id="PF01206"/>
    </source>
</evidence>
<dbReference type="SUPFAM" id="SSF64307">
    <property type="entry name" value="SirA-like"/>
    <property type="match status" value="1"/>
</dbReference>
<evidence type="ECO:0000313" key="11">
    <source>
        <dbReference type="EMBL" id="KRU14398.1"/>
    </source>
</evidence>
<dbReference type="InterPro" id="IPR001455">
    <property type="entry name" value="TusA-like"/>
</dbReference>
<evidence type="ECO:0000256" key="4">
    <source>
        <dbReference type="ARBA" id="ARBA00023002"/>
    </source>
</evidence>
<dbReference type="InterPro" id="IPR006067">
    <property type="entry name" value="NO2/SO3_Rdtase_4Fe4S_dom"/>
</dbReference>
<dbReference type="KEGG" id="cpae:CPAST_c35290"/>
<dbReference type="Gene3D" id="3.30.110.40">
    <property type="entry name" value="TusA-like domain"/>
    <property type="match status" value="1"/>
</dbReference>
<dbReference type="EMBL" id="CP009268">
    <property type="protein sequence ID" value="AJA53577.1"/>
    <property type="molecule type" value="Genomic_DNA"/>
</dbReference>
<dbReference type="InterPro" id="IPR045854">
    <property type="entry name" value="NO2/SO3_Rdtase_4Fe4S_sf"/>
</dbReference>
<evidence type="ECO:0000259" key="7">
    <source>
        <dbReference type="Pfam" id="PF01077"/>
    </source>
</evidence>
<evidence type="ECO:0000313" key="10">
    <source>
        <dbReference type="EMBL" id="AJA53577.1"/>
    </source>
</evidence>
<feature type="domain" description="Nitrite/Sulfite reductase ferredoxin-like" evidence="9">
    <location>
        <begin position="306"/>
        <end position="370"/>
    </location>
</feature>
<dbReference type="KEGG" id="cpat:CLPA_c35290"/>
<dbReference type="GO" id="GO:0051539">
    <property type="term" value="F:4 iron, 4 sulfur cluster binding"/>
    <property type="evidence" value="ECO:0007669"/>
    <property type="project" value="UniProtKB-KW"/>
</dbReference>
<dbReference type="GO" id="GO:0048307">
    <property type="term" value="F:ferredoxin-nitrite reductase activity"/>
    <property type="evidence" value="ECO:0007669"/>
    <property type="project" value="UniProtKB-EC"/>
</dbReference>
<protein>
    <submittedName>
        <fullName evidence="11">Ferredoxin--nitrite reductase</fullName>
        <ecNumber evidence="11">1.7.7.1</ecNumber>
    </submittedName>
    <submittedName>
        <fullName evidence="10">Sulfite reductase</fullName>
        <ecNumber evidence="10">1.8.7.1</ecNumber>
    </submittedName>
</protein>
<evidence type="ECO:0000313" key="13">
    <source>
        <dbReference type="Proteomes" id="UP000030905"/>
    </source>
</evidence>
<dbReference type="RefSeq" id="WP_003445833.1">
    <property type="nucleotide sequence ID" value="NZ_ANZB01000008.1"/>
</dbReference>
<feature type="domain" description="UPF0033" evidence="8">
    <location>
        <begin position="697"/>
        <end position="763"/>
    </location>
</feature>
<dbReference type="EMBL" id="JPGY02000001">
    <property type="protein sequence ID" value="KRU14398.1"/>
    <property type="molecule type" value="Genomic_DNA"/>
</dbReference>
<reference evidence="11 12" key="3">
    <citation type="journal article" name="Genome Announc.">
        <title>Improved Draft Genome Sequence of Clostridium pasteurianum Strain ATCC 6013 (DSM 525) Using a Hybrid Next-Generation Sequencing Approach.</title>
        <authorList>
            <person name="Pyne M.E."/>
            <person name="Utturkar S."/>
            <person name="Brown S.D."/>
            <person name="Moo-Young M."/>
            <person name="Chung D.A."/>
            <person name="Chou C.P."/>
        </authorList>
    </citation>
    <scope>NUCLEOTIDE SEQUENCE [LARGE SCALE GENOMIC DNA]</scope>
    <source>
        <strain evidence="11 12">ATCC 6013</strain>
    </source>
</reference>
<evidence type="ECO:0000256" key="3">
    <source>
        <dbReference type="ARBA" id="ARBA00022723"/>
    </source>
</evidence>
<keyword evidence="6" id="KW-0411">Iron-sulfur</keyword>
<dbReference type="InterPro" id="IPR036136">
    <property type="entry name" value="Nit/Sulf_reduc_fer-like_dom_sf"/>
</dbReference>
<dbReference type="GeneID" id="93075625"/>
<proteinExistence type="predicted"/>
<dbReference type="PANTHER" id="PTHR32439:SF9">
    <property type="entry name" value="BLR3264 PROTEIN"/>
    <property type="match status" value="1"/>
</dbReference>
<dbReference type="GO" id="GO:0050311">
    <property type="term" value="F:sulfite reductase (ferredoxin) activity"/>
    <property type="evidence" value="ECO:0007669"/>
    <property type="project" value="UniProtKB-EC"/>
</dbReference>
<reference evidence="10 13" key="1">
    <citation type="journal article" date="2015" name="Genome Announc.">
        <title>Complete Genome Sequence of the Nitrogen-Fixing and Solvent-Producing Clostridium pasteurianum DSM 525.</title>
        <authorList>
            <person name="Poehlein A."/>
            <person name="Grosse-Honebrink A."/>
            <person name="Zhang Y."/>
            <person name="Minton N.P."/>
            <person name="Daniel R."/>
        </authorList>
    </citation>
    <scope>NUCLEOTIDE SEQUENCE [LARGE SCALE GENOMIC DNA]</scope>
    <source>
        <strain evidence="10">DSM 525</strain>
        <strain evidence="13">DSM 525 / ATCC 6013</strain>
    </source>
</reference>
<evidence type="ECO:0000256" key="2">
    <source>
        <dbReference type="ARBA" id="ARBA00022617"/>
    </source>
</evidence>
<evidence type="ECO:0000256" key="5">
    <source>
        <dbReference type="ARBA" id="ARBA00023004"/>
    </source>
</evidence>
<dbReference type="eggNOG" id="COG0425">
    <property type="taxonomic scope" value="Bacteria"/>
</dbReference>
<dbReference type="PANTHER" id="PTHR32439">
    <property type="entry name" value="FERREDOXIN--NITRITE REDUCTASE, CHLOROPLASTIC"/>
    <property type="match status" value="1"/>
</dbReference>
<dbReference type="eggNOG" id="COG0155">
    <property type="taxonomic scope" value="Bacteria"/>
</dbReference>
<dbReference type="GO" id="GO:0020037">
    <property type="term" value="F:heme binding"/>
    <property type="evidence" value="ECO:0007669"/>
    <property type="project" value="InterPro"/>
</dbReference>
<dbReference type="EC" id="1.8.7.1" evidence="10"/>
<dbReference type="InterPro" id="IPR036868">
    <property type="entry name" value="TusA-like_sf"/>
</dbReference>
<dbReference type="InterPro" id="IPR051329">
    <property type="entry name" value="NIR_SIR_4Fe-4S"/>
</dbReference>
<dbReference type="SUPFAM" id="SSF56014">
    <property type="entry name" value="Nitrite and sulphite reductase 4Fe-4S domain-like"/>
    <property type="match status" value="2"/>
</dbReference>
<keyword evidence="1" id="KW-0004">4Fe-4S</keyword>